<reference evidence="2 3" key="1">
    <citation type="journal article" date="2022" name="bioRxiv">
        <title>Genomics of Preaxostyla Flagellates Illuminates Evolutionary Transitions and the Path Towards Mitochondrial Loss.</title>
        <authorList>
            <person name="Novak L.V.F."/>
            <person name="Treitli S.C."/>
            <person name="Pyrih J."/>
            <person name="Halakuc P."/>
            <person name="Pipaliya S.V."/>
            <person name="Vacek V."/>
            <person name="Brzon O."/>
            <person name="Soukal P."/>
            <person name="Eme L."/>
            <person name="Dacks J.B."/>
            <person name="Karnkowska A."/>
            <person name="Elias M."/>
            <person name="Hampl V."/>
        </authorList>
    </citation>
    <scope>NUCLEOTIDE SEQUENCE [LARGE SCALE GENOMIC DNA]</scope>
    <source>
        <strain evidence="2">NAU3</strain>
        <tissue evidence="2">Gut</tissue>
    </source>
</reference>
<organism evidence="2 3">
    <name type="scientific">Blattamonas nauphoetae</name>
    <dbReference type="NCBI Taxonomy" id="2049346"/>
    <lineage>
        <taxon>Eukaryota</taxon>
        <taxon>Metamonada</taxon>
        <taxon>Preaxostyla</taxon>
        <taxon>Oxymonadida</taxon>
        <taxon>Blattamonas</taxon>
    </lineage>
</organism>
<feature type="region of interest" description="Disordered" evidence="1">
    <location>
        <begin position="566"/>
        <end position="585"/>
    </location>
</feature>
<feature type="compositionally biased region" description="Low complexity" evidence="1">
    <location>
        <begin position="570"/>
        <end position="585"/>
    </location>
</feature>
<accession>A0ABQ9WWT0</accession>
<dbReference type="Proteomes" id="UP001281761">
    <property type="component" value="Unassembled WGS sequence"/>
</dbReference>
<evidence type="ECO:0000313" key="3">
    <source>
        <dbReference type="Proteomes" id="UP001281761"/>
    </source>
</evidence>
<dbReference type="SUPFAM" id="SSF51126">
    <property type="entry name" value="Pectin lyase-like"/>
    <property type="match status" value="1"/>
</dbReference>
<gene>
    <name evidence="2" type="ORF">BLNAU_21311</name>
</gene>
<dbReference type="EMBL" id="JARBJD010000329">
    <property type="protein sequence ID" value="KAK2943773.1"/>
    <property type="molecule type" value="Genomic_DNA"/>
</dbReference>
<comment type="caution">
    <text evidence="2">The sequence shown here is derived from an EMBL/GenBank/DDBJ whole genome shotgun (WGS) entry which is preliminary data.</text>
</comment>
<protein>
    <submittedName>
        <fullName evidence="2">Uncharacterized protein</fullName>
    </submittedName>
</protein>
<evidence type="ECO:0000313" key="2">
    <source>
        <dbReference type="EMBL" id="KAK2943773.1"/>
    </source>
</evidence>
<name>A0ABQ9WWT0_9EUKA</name>
<dbReference type="InterPro" id="IPR011050">
    <property type="entry name" value="Pectin_lyase_fold/virulence"/>
</dbReference>
<sequence length="768" mass="83201">MWVQACSFSDLASINSGAAIALINHRADVVVKDSPFKRCHTSVGMMGGAISASHSSQSSCANKFDFTIFNCQFSNDTSGYGGHLVVQKFKSLTVAQCTFADSRSTSTTPLKQDDSIHLDGNVDYRFDNCTLTRNEGVLCGGLYFDNAFPTNSIILTDVLFRDNVCTHKTRMSQVTDCVFVNTSDISAYQSFDCFSTSTQPHCGILRATQLFPEWIGPSITSVETTIGENGNGDGLEVVLLFEGVFTGTSRKYDVTLEDTDRSQFVARNASFSKTSGTVIFALNNPNIPSLSWSTKYSMINVQKSATQSTSNAFVVGEVEEPDWTWWHHTPESRAGFMIGLPFTTPAEPKLTDVRVDMNGSNLNEAIMDLTVDNIIPGSFTLVVLDPNIDDAQRGDLSLRKVVLWEDVQSEVIPIACSKLPPSPGRVEGTGEPVLNGEEMTVSVTVKGVSFPSTITTITVTHDSALITSTSVVLDSASELTVSFEVGQTQSTTTLAFGEQYEISSVSAESEVFVNPSIIISIPCLLRAALSSLNLENLDEVILNITAFGFPSSAPITLTMVEVDENDDPKGSSFELTGTTSTTPGDSTHILSTRIQTDKLQYSNRFEIRQCEVTNRKTVLDGRVFFQVPPRPTITNILFSFATKSNTTFNFILNRTNLPVGDTFLVSLGCFANQIEVTFTTSSGGSSAELALGWPDTLDFDTDYPLVSVINKLSPSISIPFTNLTLQTGPHPNPLVVHVADSGKSDPKFYGSVERPCSSVDVAGRIVDA</sequence>
<evidence type="ECO:0000256" key="1">
    <source>
        <dbReference type="SAM" id="MobiDB-lite"/>
    </source>
</evidence>
<proteinExistence type="predicted"/>
<keyword evidence="3" id="KW-1185">Reference proteome</keyword>